<protein>
    <submittedName>
        <fullName evidence="1">Uncharacterized protein</fullName>
    </submittedName>
</protein>
<organism evidence="1 2">
    <name type="scientific">Mya arenaria</name>
    <name type="common">Soft-shell clam</name>
    <dbReference type="NCBI Taxonomy" id="6604"/>
    <lineage>
        <taxon>Eukaryota</taxon>
        <taxon>Metazoa</taxon>
        <taxon>Spiralia</taxon>
        <taxon>Lophotrochozoa</taxon>
        <taxon>Mollusca</taxon>
        <taxon>Bivalvia</taxon>
        <taxon>Autobranchia</taxon>
        <taxon>Heteroconchia</taxon>
        <taxon>Euheterodonta</taxon>
        <taxon>Imparidentia</taxon>
        <taxon>Neoheterodontei</taxon>
        <taxon>Myida</taxon>
        <taxon>Myoidea</taxon>
        <taxon>Myidae</taxon>
        <taxon>Mya</taxon>
    </lineage>
</organism>
<gene>
    <name evidence="1" type="ORF">MAR_027872</name>
</gene>
<dbReference type="EMBL" id="CP111013">
    <property type="protein sequence ID" value="WAQ95182.1"/>
    <property type="molecule type" value="Genomic_DNA"/>
</dbReference>
<reference evidence="1" key="1">
    <citation type="submission" date="2022-11" db="EMBL/GenBank/DDBJ databases">
        <title>Centuries of genome instability and evolution in soft-shell clam transmissible cancer (bioRxiv).</title>
        <authorList>
            <person name="Hart S.F.M."/>
            <person name="Yonemitsu M.A."/>
            <person name="Giersch R.M."/>
            <person name="Beal B.F."/>
            <person name="Arriagada G."/>
            <person name="Davis B.W."/>
            <person name="Ostrander E.A."/>
            <person name="Goff S.P."/>
            <person name="Metzger M.J."/>
        </authorList>
    </citation>
    <scope>NUCLEOTIDE SEQUENCE</scope>
    <source>
        <strain evidence="1">MELC-2E11</strain>
        <tissue evidence="1">Siphon/mantle</tissue>
    </source>
</reference>
<keyword evidence="2" id="KW-1185">Reference proteome</keyword>
<name>A0ABY7DBY1_MYAAR</name>
<accession>A0ABY7DBY1</accession>
<evidence type="ECO:0000313" key="2">
    <source>
        <dbReference type="Proteomes" id="UP001164746"/>
    </source>
</evidence>
<proteinExistence type="predicted"/>
<evidence type="ECO:0000313" key="1">
    <source>
        <dbReference type="EMBL" id="WAQ95182.1"/>
    </source>
</evidence>
<feature type="non-terminal residue" evidence="1">
    <location>
        <position position="1"/>
    </location>
</feature>
<sequence>SNGTDLQLGIRFEARHGQLGRARGGARCRQVTPPLNLLVRGGGGVPSGDPAARKTGGISRCVTSDRQPACGIAMARAYDYHKDNEGHSADEPGADVEAVLGGVCVPAGKLCSLVYGEKKCFFSGEDVLSPLQVASNAVKLMPALVTISRLLNLEEEKLGVGRSGPLRRLTEDKFLETAPSKLSAGTGFQLTENEDLKEALGVLVKRIRLGGPSKMFFNAAIK</sequence>
<dbReference type="Proteomes" id="UP001164746">
    <property type="component" value="Chromosome 2"/>
</dbReference>